<evidence type="ECO:0000313" key="1">
    <source>
        <dbReference type="EMBL" id="UYV61139.1"/>
    </source>
</evidence>
<sequence length="128" mass="14075">MDSILLDLKGVICYLDDVVVYAKDRQELEERLRKVLQRFDKSLILLGFFTSRPDLVLVSDAAFSGSLTVGLSLFDWILQSVVSIRVLFTMLSPPADEVDGSISSVGSTMNIHIIGSCVVFICDVSFGP</sequence>
<evidence type="ECO:0008006" key="3">
    <source>
        <dbReference type="Google" id="ProtNLM"/>
    </source>
</evidence>
<accession>A0ABY6JWX7</accession>
<dbReference type="SUPFAM" id="SSF56672">
    <property type="entry name" value="DNA/RNA polymerases"/>
    <property type="match status" value="1"/>
</dbReference>
<name>A0ABY6JWX7_9ARAC</name>
<gene>
    <name evidence="1" type="ORF">LAZ67_1003548</name>
</gene>
<keyword evidence="2" id="KW-1185">Reference proteome</keyword>
<reference evidence="1 2" key="1">
    <citation type="submission" date="2022-01" db="EMBL/GenBank/DDBJ databases">
        <title>A chromosomal length assembly of Cordylochernes scorpioides.</title>
        <authorList>
            <person name="Zeh D."/>
            <person name="Zeh J."/>
        </authorList>
    </citation>
    <scope>NUCLEOTIDE SEQUENCE [LARGE SCALE GENOMIC DNA]</scope>
    <source>
        <strain evidence="1">IN4F17</strain>
        <tissue evidence="1">Whole Body</tissue>
    </source>
</reference>
<evidence type="ECO:0000313" key="2">
    <source>
        <dbReference type="Proteomes" id="UP001235939"/>
    </source>
</evidence>
<protein>
    <recommendedName>
        <fullName evidence="3">Reverse transcriptase domain-containing protein</fullName>
    </recommendedName>
</protein>
<dbReference type="InterPro" id="IPR043502">
    <property type="entry name" value="DNA/RNA_pol_sf"/>
</dbReference>
<dbReference type="Proteomes" id="UP001235939">
    <property type="component" value="Chromosome 01"/>
</dbReference>
<dbReference type="Gene3D" id="3.30.70.270">
    <property type="match status" value="1"/>
</dbReference>
<proteinExistence type="predicted"/>
<dbReference type="EMBL" id="CP092863">
    <property type="protein sequence ID" value="UYV61139.1"/>
    <property type="molecule type" value="Genomic_DNA"/>
</dbReference>
<organism evidence="1 2">
    <name type="scientific">Cordylochernes scorpioides</name>
    <dbReference type="NCBI Taxonomy" id="51811"/>
    <lineage>
        <taxon>Eukaryota</taxon>
        <taxon>Metazoa</taxon>
        <taxon>Ecdysozoa</taxon>
        <taxon>Arthropoda</taxon>
        <taxon>Chelicerata</taxon>
        <taxon>Arachnida</taxon>
        <taxon>Pseudoscorpiones</taxon>
        <taxon>Cheliferoidea</taxon>
        <taxon>Chernetidae</taxon>
        <taxon>Cordylochernes</taxon>
    </lineage>
</organism>
<dbReference type="InterPro" id="IPR043128">
    <property type="entry name" value="Rev_trsase/Diguanyl_cyclase"/>
</dbReference>